<protein>
    <submittedName>
        <fullName evidence="1">Uncharacterized protein</fullName>
    </submittedName>
</protein>
<sequence>MNKTCKNCGCINPQSANYCANCGEILSQGEGYSVDSDKVENSGYNVNLISAEGPAKLQIIKMIKYLTGLELKDSISIANNCLTHSDGLTMFYNVDYSKAMKLKSDFENLGAKVKIIPINVNS</sequence>
<evidence type="ECO:0000313" key="1">
    <source>
        <dbReference type="EMBL" id="TGY76640.1"/>
    </source>
</evidence>
<gene>
    <name evidence="1" type="ORF">E5331_17515</name>
</gene>
<organism evidence="1 2">
    <name type="scientific">Lepagella muris</name>
    <dbReference type="NCBI Taxonomy" id="3032870"/>
    <lineage>
        <taxon>Bacteria</taxon>
        <taxon>Pseudomonadati</taxon>
        <taxon>Bacteroidota</taxon>
        <taxon>Bacteroidia</taxon>
        <taxon>Bacteroidales</taxon>
        <taxon>Muribaculaceae</taxon>
        <taxon>Lepagella</taxon>
    </lineage>
</organism>
<evidence type="ECO:0000313" key="2">
    <source>
        <dbReference type="Proteomes" id="UP000306319"/>
    </source>
</evidence>
<keyword evidence="2" id="KW-1185">Reference proteome</keyword>
<dbReference type="EMBL" id="SRYB01000037">
    <property type="protein sequence ID" value="TGY76640.1"/>
    <property type="molecule type" value="Genomic_DNA"/>
</dbReference>
<dbReference type="Proteomes" id="UP000306319">
    <property type="component" value="Unassembled WGS sequence"/>
</dbReference>
<comment type="caution">
    <text evidence="1">The sequence shown here is derived from an EMBL/GenBank/DDBJ whole genome shotgun (WGS) entry which is preliminary data.</text>
</comment>
<reference evidence="1" key="1">
    <citation type="submission" date="2019-04" db="EMBL/GenBank/DDBJ databases">
        <title>Microbes associate with the intestines of laboratory mice.</title>
        <authorList>
            <person name="Navarre W."/>
            <person name="Wong E."/>
            <person name="Huang K."/>
            <person name="Tropini C."/>
            <person name="Ng K."/>
            <person name="Yu B."/>
        </authorList>
    </citation>
    <scope>NUCLEOTIDE SEQUENCE</scope>
    <source>
        <strain evidence="1">NM04_E33</strain>
    </source>
</reference>
<name>A0AC61RHV5_9BACT</name>
<proteinExistence type="predicted"/>
<accession>A0AC61RHV5</accession>